<accession>A0ACA9SXP8</accession>
<proteinExistence type="predicted"/>
<keyword evidence="2" id="KW-1185">Reference proteome</keyword>
<comment type="caution">
    <text evidence="1">The sequence shown here is derived from an EMBL/GenBank/DDBJ whole genome shotgun (WGS) entry which is preliminary data.</text>
</comment>
<reference evidence="1" key="1">
    <citation type="submission" date="2021-06" db="EMBL/GenBank/DDBJ databases">
        <authorList>
            <person name="Kallberg Y."/>
            <person name="Tangrot J."/>
            <person name="Rosling A."/>
        </authorList>
    </citation>
    <scope>NUCLEOTIDE SEQUENCE</scope>
    <source>
        <strain evidence="1">MA461A</strain>
    </source>
</reference>
<evidence type="ECO:0000313" key="2">
    <source>
        <dbReference type="Proteomes" id="UP000789920"/>
    </source>
</evidence>
<name>A0ACA9SXP8_9GLOM</name>
<organism evidence="1 2">
    <name type="scientific">Racocetra persica</name>
    <dbReference type="NCBI Taxonomy" id="160502"/>
    <lineage>
        <taxon>Eukaryota</taxon>
        <taxon>Fungi</taxon>
        <taxon>Fungi incertae sedis</taxon>
        <taxon>Mucoromycota</taxon>
        <taxon>Glomeromycotina</taxon>
        <taxon>Glomeromycetes</taxon>
        <taxon>Diversisporales</taxon>
        <taxon>Gigasporaceae</taxon>
        <taxon>Racocetra</taxon>
    </lineage>
</organism>
<feature type="non-terminal residue" evidence="1">
    <location>
        <position position="51"/>
    </location>
</feature>
<protein>
    <submittedName>
        <fullName evidence="1">33412_t:CDS:1</fullName>
    </submittedName>
</protein>
<dbReference type="EMBL" id="CAJVQC010170896">
    <property type="protein sequence ID" value="CAG8850462.1"/>
    <property type="molecule type" value="Genomic_DNA"/>
</dbReference>
<dbReference type="Proteomes" id="UP000789920">
    <property type="component" value="Unassembled WGS sequence"/>
</dbReference>
<sequence>TVKNDYETCSLQLRSALKKFAERYNSAKTRSIPVLASILYNIGRDTDPLVR</sequence>
<feature type="non-terminal residue" evidence="1">
    <location>
        <position position="1"/>
    </location>
</feature>
<evidence type="ECO:0000313" key="1">
    <source>
        <dbReference type="EMBL" id="CAG8850462.1"/>
    </source>
</evidence>
<gene>
    <name evidence="1" type="ORF">RPERSI_LOCUS36108</name>
</gene>